<dbReference type="EMBL" id="CM023481">
    <property type="protein sequence ID" value="KAH6945671.1"/>
    <property type="molecule type" value="Genomic_DNA"/>
</dbReference>
<sequence>MFHRRRSLPPHKTDLSSSGGSTNRSRTVATASLRTSSSATAEATAITLAIRAARGKGQSAYVLTDSQEACRLYLRGVMPTCVLRILVPSLSQGLHLVSGTRRSERQRASGQRGSRHDS</sequence>
<keyword evidence="2" id="KW-1185">Reference proteome</keyword>
<gene>
    <name evidence="1" type="ORF">HPB50_009583</name>
</gene>
<reference evidence="1" key="1">
    <citation type="submission" date="2020-05" db="EMBL/GenBank/DDBJ databases">
        <title>Large-scale comparative analyses of tick genomes elucidate their genetic diversity and vector capacities.</title>
        <authorList>
            <person name="Jia N."/>
            <person name="Wang J."/>
            <person name="Shi W."/>
            <person name="Du L."/>
            <person name="Sun Y."/>
            <person name="Zhan W."/>
            <person name="Jiang J."/>
            <person name="Wang Q."/>
            <person name="Zhang B."/>
            <person name="Ji P."/>
            <person name="Sakyi L.B."/>
            <person name="Cui X."/>
            <person name="Yuan T."/>
            <person name="Jiang B."/>
            <person name="Yang W."/>
            <person name="Lam T.T.-Y."/>
            <person name="Chang Q."/>
            <person name="Ding S."/>
            <person name="Wang X."/>
            <person name="Zhu J."/>
            <person name="Ruan X."/>
            <person name="Zhao L."/>
            <person name="Wei J."/>
            <person name="Que T."/>
            <person name="Du C."/>
            <person name="Cheng J."/>
            <person name="Dai P."/>
            <person name="Han X."/>
            <person name="Huang E."/>
            <person name="Gao Y."/>
            <person name="Liu J."/>
            <person name="Shao H."/>
            <person name="Ye R."/>
            <person name="Li L."/>
            <person name="Wei W."/>
            <person name="Wang X."/>
            <person name="Wang C."/>
            <person name="Yang T."/>
            <person name="Huo Q."/>
            <person name="Li W."/>
            <person name="Guo W."/>
            <person name="Chen H."/>
            <person name="Zhou L."/>
            <person name="Ni X."/>
            <person name="Tian J."/>
            <person name="Zhou Y."/>
            <person name="Sheng Y."/>
            <person name="Liu T."/>
            <person name="Pan Y."/>
            <person name="Xia L."/>
            <person name="Li J."/>
            <person name="Zhao F."/>
            <person name="Cao W."/>
        </authorList>
    </citation>
    <scope>NUCLEOTIDE SEQUENCE</scope>
    <source>
        <strain evidence="1">Hyas-2018</strain>
    </source>
</reference>
<accession>A0ACB7THG5</accession>
<proteinExistence type="predicted"/>
<name>A0ACB7THG5_HYAAI</name>
<organism evidence="1 2">
    <name type="scientific">Hyalomma asiaticum</name>
    <name type="common">Tick</name>
    <dbReference type="NCBI Taxonomy" id="266040"/>
    <lineage>
        <taxon>Eukaryota</taxon>
        <taxon>Metazoa</taxon>
        <taxon>Ecdysozoa</taxon>
        <taxon>Arthropoda</taxon>
        <taxon>Chelicerata</taxon>
        <taxon>Arachnida</taxon>
        <taxon>Acari</taxon>
        <taxon>Parasitiformes</taxon>
        <taxon>Ixodida</taxon>
        <taxon>Ixodoidea</taxon>
        <taxon>Ixodidae</taxon>
        <taxon>Hyalomminae</taxon>
        <taxon>Hyalomma</taxon>
    </lineage>
</organism>
<evidence type="ECO:0000313" key="1">
    <source>
        <dbReference type="EMBL" id="KAH6945671.1"/>
    </source>
</evidence>
<evidence type="ECO:0000313" key="2">
    <source>
        <dbReference type="Proteomes" id="UP000821845"/>
    </source>
</evidence>
<dbReference type="Proteomes" id="UP000821845">
    <property type="component" value="Chromosome 1"/>
</dbReference>
<comment type="caution">
    <text evidence="1">The sequence shown here is derived from an EMBL/GenBank/DDBJ whole genome shotgun (WGS) entry which is preliminary data.</text>
</comment>
<protein>
    <submittedName>
        <fullName evidence="1">Uncharacterized protein</fullName>
    </submittedName>
</protein>